<feature type="disulfide bond" evidence="14">
    <location>
        <begin position="254"/>
        <end position="286"/>
    </location>
</feature>
<feature type="signal peptide" evidence="16">
    <location>
        <begin position="1"/>
        <end position="34"/>
    </location>
</feature>
<organism evidence="19">
    <name type="scientific">Arabidopsis lyrata subsp. lyrata</name>
    <name type="common">Lyre-leaved rock-cress</name>
    <dbReference type="NCBI Taxonomy" id="81972"/>
    <lineage>
        <taxon>Eukaryota</taxon>
        <taxon>Viridiplantae</taxon>
        <taxon>Streptophyta</taxon>
        <taxon>Embryophyta</taxon>
        <taxon>Tracheophyta</taxon>
        <taxon>Spermatophyta</taxon>
        <taxon>Magnoliopsida</taxon>
        <taxon>eudicotyledons</taxon>
        <taxon>Gunneridae</taxon>
        <taxon>Pentapetalae</taxon>
        <taxon>rosids</taxon>
        <taxon>malvids</taxon>
        <taxon>Brassicales</taxon>
        <taxon>Brassicaceae</taxon>
        <taxon>Camelineae</taxon>
        <taxon>Arabidopsis</taxon>
    </lineage>
</organism>
<dbReference type="OrthoDB" id="5985073at2759"/>
<evidence type="ECO:0000256" key="12">
    <source>
        <dbReference type="ARBA" id="ARBA00023326"/>
    </source>
</evidence>
<dbReference type="HOGENOM" id="CLU_045506_1_1_1"/>
<evidence type="ECO:0000256" key="11">
    <source>
        <dbReference type="ARBA" id="ARBA00023295"/>
    </source>
</evidence>
<dbReference type="STRING" id="81972.D7LK38"/>
<accession>D7LK38</accession>
<dbReference type="PANTHER" id="PTHR22595">
    <property type="entry name" value="CHITINASE-RELATED"/>
    <property type="match status" value="1"/>
</dbReference>
<dbReference type="GO" id="GO:0006032">
    <property type="term" value="P:chitin catabolic process"/>
    <property type="evidence" value="ECO:0007669"/>
    <property type="project" value="UniProtKB-KW"/>
</dbReference>
<evidence type="ECO:0000256" key="14">
    <source>
        <dbReference type="PIRSR" id="PIRSR001060-2"/>
    </source>
</evidence>
<keyword evidence="8" id="KW-0146">Chitin degradation</keyword>
<keyword evidence="10" id="KW-0119">Carbohydrate metabolism</keyword>
<keyword evidence="6" id="KW-0378">Hydrolase</keyword>
<evidence type="ECO:0000256" key="15">
    <source>
        <dbReference type="PROSITE-ProRule" id="PRU00261"/>
    </source>
</evidence>
<dbReference type="FunFam" id="3.30.60.10:FF:000002">
    <property type="entry name" value="Chitinase B"/>
    <property type="match status" value="1"/>
</dbReference>
<comment type="caution">
    <text evidence="15">Lacks conserved residue(s) required for the propagation of feature annotation.</text>
</comment>
<dbReference type="PANTHER" id="PTHR22595:SF168">
    <property type="entry name" value="CHITIN-BINDING TYPE-1 DOMAIN-CONTAINING PROTEIN"/>
    <property type="match status" value="1"/>
</dbReference>
<dbReference type="Gene3D" id="1.10.530.10">
    <property type="match status" value="1"/>
</dbReference>
<gene>
    <name evidence="18" type="ORF">ARALYDRAFT_346169</name>
</gene>
<feature type="domain" description="Chitin-binding type-1" evidence="17">
    <location>
        <begin position="34"/>
        <end position="69"/>
    </location>
</feature>
<evidence type="ECO:0000259" key="17">
    <source>
        <dbReference type="PROSITE" id="PS50941"/>
    </source>
</evidence>
<name>D7LK38_ARALL</name>
<evidence type="ECO:0000256" key="8">
    <source>
        <dbReference type="ARBA" id="ARBA00023024"/>
    </source>
</evidence>
<dbReference type="SUPFAM" id="SSF53955">
    <property type="entry name" value="Lysozyme-like"/>
    <property type="match status" value="1"/>
</dbReference>
<feature type="disulfide bond" evidence="14 15">
    <location>
        <begin position="39"/>
        <end position="51"/>
    </location>
</feature>
<dbReference type="EC" id="3.2.1.14" evidence="3"/>
<dbReference type="CDD" id="cd00325">
    <property type="entry name" value="chitinase_GH19"/>
    <property type="match status" value="1"/>
</dbReference>
<dbReference type="InterPro" id="IPR000726">
    <property type="entry name" value="Glyco_hydro_19_cat"/>
</dbReference>
<dbReference type="PROSITE" id="PS50941">
    <property type="entry name" value="CHIT_BIND_I_2"/>
    <property type="match status" value="1"/>
</dbReference>
<comment type="catalytic activity">
    <reaction evidence="1">
        <text>Random endo-hydrolysis of N-acetyl-beta-D-glucosaminide (1-&gt;4)-beta-linkages in chitin and chitodextrins.</text>
        <dbReference type="EC" id="3.2.1.14"/>
    </reaction>
</comment>
<evidence type="ECO:0000256" key="3">
    <source>
        <dbReference type="ARBA" id="ARBA00012729"/>
    </source>
</evidence>
<keyword evidence="12" id="KW-0624">Polysaccharide degradation</keyword>
<dbReference type="EMBL" id="GL348716">
    <property type="protein sequence ID" value="EFH58174.1"/>
    <property type="molecule type" value="Genomic_DNA"/>
</dbReference>
<evidence type="ECO:0000256" key="16">
    <source>
        <dbReference type="SAM" id="SignalP"/>
    </source>
</evidence>
<reference evidence="19" key="1">
    <citation type="journal article" date="2011" name="Nat. Genet.">
        <title>The Arabidopsis lyrata genome sequence and the basis of rapid genome size change.</title>
        <authorList>
            <person name="Hu T.T."/>
            <person name="Pattyn P."/>
            <person name="Bakker E.G."/>
            <person name="Cao J."/>
            <person name="Cheng J.-F."/>
            <person name="Clark R.M."/>
            <person name="Fahlgren N."/>
            <person name="Fawcett J.A."/>
            <person name="Grimwood J."/>
            <person name="Gundlach H."/>
            <person name="Haberer G."/>
            <person name="Hollister J.D."/>
            <person name="Ossowski S."/>
            <person name="Ottilar R.P."/>
            <person name="Salamov A.A."/>
            <person name="Schneeberger K."/>
            <person name="Spannagl M."/>
            <person name="Wang X."/>
            <person name="Yang L."/>
            <person name="Nasrallah M.E."/>
            <person name="Bergelson J."/>
            <person name="Carrington J.C."/>
            <person name="Gaut B.S."/>
            <person name="Schmutz J."/>
            <person name="Mayer K.F.X."/>
            <person name="Van de Peer Y."/>
            <person name="Grigoriev I.V."/>
            <person name="Nordborg M."/>
            <person name="Weigel D."/>
            <person name="Guo Y.-L."/>
        </authorList>
    </citation>
    <scope>NUCLEOTIDE SEQUENCE [LARGE SCALE GENOMIC DNA]</scope>
    <source>
        <strain evidence="19">cv. MN47</strain>
    </source>
</reference>
<keyword evidence="7" id="KW-0611">Plant defense</keyword>
<sequence length="286" mass="31051">MANYAKSSTRKDTSALFLTTLLVLILTVSKPVTSQNCGCASNFCCSQWGYCGQTDDYCGEGCREGPCQRSSETGGGGNSGGGGDAVSLEGTVTPEFFNSILNQARGDCAGKGFYAHNAFMAAANSYQSFGASISKREIAAFFAHVTHETEFMCYIEEIDGPAKAENYCQKDNTDFPCAQGKAYYGRGPIQLSWNYNYGLCGRDLNENLLASPEKVAQDPVLAFKTAFWFWTTNVRGKFNQGFGATIRAINGMECSGRDPATVAKRIEYYRDYCDKLGVEPGDNLSC</sequence>
<dbReference type="InterPro" id="IPR023346">
    <property type="entry name" value="Lysozyme-like_dom_sf"/>
</dbReference>
<protein>
    <recommendedName>
        <fullName evidence="3">chitinase</fullName>
        <ecNumber evidence="3">3.2.1.14</ecNumber>
    </recommendedName>
</protein>
<dbReference type="InterPro" id="IPR036861">
    <property type="entry name" value="Endochitinase-like_sf"/>
</dbReference>
<keyword evidence="4 15" id="KW-0147">Chitin-binding</keyword>
<evidence type="ECO:0000256" key="4">
    <source>
        <dbReference type="ARBA" id="ARBA00022669"/>
    </source>
</evidence>
<dbReference type="FunFam" id="3.30.20.10:FF:000001">
    <property type="entry name" value="Endochitinase (Chitinase)"/>
    <property type="match status" value="1"/>
</dbReference>
<feature type="disulfide bond" evidence="14">
    <location>
        <begin position="168"/>
        <end position="177"/>
    </location>
</feature>
<dbReference type="InterPro" id="IPR018371">
    <property type="entry name" value="Chitin-binding_1_CS"/>
</dbReference>
<dbReference type="InterPro" id="IPR001002">
    <property type="entry name" value="Chitin-bd_1"/>
</dbReference>
<keyword evidence="11" id="KW-0326">Glycosidase</keyword>
<dbReference type="AlphaFoldDB" id="D7LK38"/>
<dbReference type="Gramene" id="fgenesh1_pg.C_scaffold_4002511">
    <property type="protein sequence ID" value="fgenesh1_pg.C_scaffold_4002511"/>
    <property type="gene ID" value="fgenesh1_pg.C_scaffold_4002511"/>
</dbReference>
<dbReference type="PRINTS" id="PR00451">
    <property type="entry name" value="CHITINBINDNG"/>
</dbReference>
<evidence type="ECO:0000256" key="1">
    <source>
        <dbReference type="ARBA" id="ARBA00000822"/>
    </source>
</evidence>
<evidence type="ECO:0000256" key="9">
    <source>
        <dbReference type="ARBA" id="ARBA00023157"/>
    </source>
</evidence>
<dbReference type="GO" id="GO:0008061">
    <property type="term" value="F:chitin binding"/>
    <property type="evidence" value="ECO:0007669"/>
    <property type="project" value="UniProtKB-UniRule"/>
</dbReference>
<proteinExistence type="inferred from homology"/>
<dbReference type="eggNOG" id="KOG4742">
    <property type="taxonomic scope" value="Eukaryota"/>
</dbReference>
<dbReference type="CDD" id="cd00035">
    <property type="entry name" value="ChtBD1"/>
    <property type="match status" value="1"/>
</dbReference>
<dbReference type="SUPFAM" id="SSF57016">
    <property type="entry name" value="Plant lectins/antimicrobial peptides"/>
    <property type="match status" value="1"/>
</dbReference>
<keyword evidence="9 14" id="KW-1015">Disulfide bond</keyword>
<feature type="disulfide bond" evidence="14 15">
    <location>
        <begin position="44"/>
        <end position="58"/>
    </location>
</feature>
<evidence type="ECO:0000313" key="18">
    <source>
        <dbReference type="EMBL" id="EFH58174.1"/>
    </source>
</evidence>
<dbReference type="GO" id="GO:0000272">
    <property type="term" value="P:polysaccharide catabolic process"/>
    <property type="evidence" value="ECO:0007669"/>
    <property type="project" value="UniProtKB-KW"/>
</dbReference>
<dbReference type="Pfam" id="PF00182">
    <property type="entry name" value="Glyco_hydro_19"/>
    <property type="match status" value="2"/>
</dbReference>
<evidence type="ECO:0000313" key="19">
    <source>
        <dbReference type="Proteomes" id="UP000008694"/>
    </source>
</evidence>
<evidence type="ECO:0000256" key="7">
    <source>
        <dbReference type="ARBA" id="ARBA00022821"/>
    </source>
</evidence>
<dbReference type="GO" id="GO:0006952">
    <property type="term" value="P:defense response"/>
    <property type="evidence" value="ECO:0007669"/>
    <property type="project" value="UniProtKB-KW"/>
</dbReference>
<dbReference type="GO" id="GO:0016998">
    <property type="term" value="P:cell wall macromolecule catabolic process"/>
    <property type="evidence" value="ECO:0007669"/>
    <property type="project" value="InterPro"/>
</dbReference>
<feature type="active site" description="Proton donor" evidence="13">
    <location>
        <position position="148"/>
    </location>
</feature>
<comment type="similarity">
    <text evidence="2">Belongs to the glycosyl hydrolase 19 family. Chitinase class I subfamily.</text>
</comment>
<feature type="disulfide bond" evidence="14">
    <location>
        <begin position="108"/>
        <end position="153"/>
    </location>
</feature>
<dbReference type="PROSITE" id="PS00026">
    <property type="entry name" value="CHIT_BIND_I_1"/>
    <property type="match status" value="1"/>
</dbReference>
<dbReference type="Proteomes" id="UP000008694">
    <property type="component" value="Unassembled WGS sequence"/>
</dbReference>
<dbReference type="GO" id="GO:0008843">
    <property type="term" value="F:endochitinase activity"/>
    <property type="evidence" value="ECO:0007669"/>
    <property type="project" value="UniProtKB-EC"/>
</dbReference>
<evidence type="ECO:0000256" key="13">
    <source>
        <dbReference type="PIRSR" id="PIRSR001060-1"/>
    </source>
</evidence>
<dbReference type="Pfam" id="PF00187">
    <property type="entry name" value="Chitin_bind_1"/>
    <property type="match status" value="1"/>
</dbReference>
<keyword evidence="19" id="KW-1185">Reference proteome</keyword>
<dbReference type="Gene3D" id="3.30.20.10">
    <property type="entry name" value="Endochitinase, domain 2"/>
    <property type="match status" value="1"/>
</dbReference>
<dbReference type="InterPro" id="IPR016283">
    <property type="entry name" value="Glyco_hydro_19"/>
</dbReference>
<evidence type="ECO:0000256" key="10">
    <source>
        <dbReference type="ARBA" id="ARBA00023277"/>
    </source>
</evidence>
<dbReference type="Gene3D" id="3.30.60.10">
    <property type="entry name" value="Endochitinase-like"/>
    <property type="match status" value="1"/>
</dbReference>
<evidence type="ECO:0000256" key="2">
    <source>
        <dbReference type="ARBA" id="ARBA00009373"/>
    </source>
</evidence>
<evidence type="ECO:0000256" key="5">
    <source>
        <dbReference type="ARBA" id="ARBA00022729"/>
    </source>
</evidence>
<keyword evidence="5 16" id="KW-0732">Signal</keyword>
<dbReference type="PIRSF" id="PIRSF001060">
    <property type="entry name" value="Endochitinase"/>
    <property type="match status" value="1"/>
</dbReference>
<evidence type="ECO:0000256" key="6">
    <source>
        <dbReference type="ARBA" id="ARBA00022801"/>
    </source>
</evidence>
<dbReference type="SMART" id="SM00270">
    <property type="entry name" value="ChtBD1"/>
    <property type="match status" value="1"/>
</dbReference>
<feature type="chain" id="PRO_5003101983" description="chitinase" evidence="16">
    <location>
        <begin position="35"/>
        <end position="286"/>
    </location>
</feature>
<dbReference type="KEGG" id="aly:9317981"/>